<sequence length="514" mass="57828">MYSPPPNPNIKRRPLTWTLPSDPTKPEIPYHCGASLSIRAHTPPPPFGNGYYRDVAPRPLAEWTDLDGKTQTEWCCQHPVIDTPPHPDKTIHHLHVLEEVACRDGRGAQVLRCSLDDSSDDTTYIAKIYDPLYYSYVESCDDPTWRADQDYSSEAAAYEELKKAGVDGSLAPKYYGSWTFEMVHPETPKATRSVRMILMEWIPDSVTMQSIVEGGFRGRMSPQHRLDILTKALEVNSKIDFHGPLSTVIVRGNTVIEGINADGQSIPPFIISAGKDHLANWYQQCDLPGDWVIALSENGWTNNKLGLEWLKHFDRAIAKRTNSLYRLLILDGHESHHFVEYEKYCTENKIITLCMPAHASHLLQPLGVRCFGPLKRAYSQQIEHLIRCSITHISKTDCFPAFHSAHQDAHTESNVKGGFGGAGLASFAPENVISKLDVQSRTPTPPTEVTIPSTPWTARTPKTVLEAESHSNYLQGRIRNHNSSSPESIIEAVKHFEWATNVIMHEMVLLQERV</sequence>
<evidence type="ECO:0000313" key="4">
    <source>
        <dbReference type="Proteomes" id="UP001610728"/>
    </source>
</evidence>
<evidence type="ECO:0000259" key="2">
    <source>
        <dbReference type="Pfam" id="PF03184"/>
    </source>
</evidence>
<feature type="region of interest" description="Disordered" evidence="1">
    <location>
        <begin position="1"/>
        <end position="20"/>
    </location>
</feature>
<feature type="domain" description="DDE-1" evidence="2">
    <location>
        <begin position="255"/>
        <end position="395"/>
    </location>
</feature>
<comment type="caution">
    <text evidence="3">The sequence shown here is derived from an EMBL/GenBank/DDBJ whole genome shotgun (WGS) entry which is preliminary data.</text>
</comment>
<evidence type="ECO:0000313" key="3">
    <source>
        <dbReference type="EMBL" id="KAL2890653.1"/>
    </source>
</evidence>
<dbReference type="Pfam" id="PF03184">
    <property type="entry name" value="DDE_1"/>
    <property type="match status" value="1"/>
</dbReference>
<dbReference type="InterPro" id="IPR004875">
    <property type="entry name" value="DDE_SF_endonuclease_dom"/>
</dbReference>
<dbReference type="PANTHER" id="PTHR19303:SF74">
    <property type="entry name" value="POGO TRANSPOSABLE ELEMENT WITH KRAB DOMAIN"/>
    <property type="match status" value="1"/>
</dbReference>
<reference evidence="3 4" key="1">
    <citation type="submission" date="2020-05" db="EMBL/GenBank/DDBJ databases">
        <title>Ceratocystis lukuohia genome.</title>
        <authorList>
            <person name="Harrington T.C."/>
            <person name="Kim K."/>
            <person name="Mayers C.G."/>
        </authorList>
    </citation>
    <scope>NUCLEOTIDE SEQUENCE [LARGE SCALE GENOMIC DNA]</scope>
    <source>
        <strain evidence="3 4">C4212</strain>
    </source>
</reference>
<accession>A0ABR4MQT6</accession>
<dbReference type="Proteomes" id="UP001610728">
    <property type="component" value="Unassembled WGS sequence"/>
</dbReference>
<proteinExistence type="predicted"/>
<gene>
    <name evidence="3" type="ORF">HOO65_010011</name>
</gene>
<keyword evidence="4" id="KW-1185">Reference proteome</keyword>
<dbReference type="GeneID" id="98114257"/>
<protein>
    <recommendedName>
        <fullName evidence="2">DDE-1 domain-containing protein</fullName>
    </recommendedName>
</protein>
<dbReference type="RefSeq" id="XP_070861833.1">
    <property type="nucleotide sequence ID" value="XM_071005553.1"/>
</dbReference>
<evidence type="ECO:0000256" key="1">
    <source>
        <dbReference type="SAM" id="MobiDB-lite"/>
    </source>
</evidence>
<dbReference type="EMBL" id="JABSNW010000001">
    <property type="protein sequence ID" value="KAL2890653.1"/>
    <property type="molecule type" value="Genomic_DNA"/>
</dbReference>
<dbReference type="PANTHER" id="PTHR19303">
    <property type="entry name" value="TRANSPOSON"/>
    <property type="match status" value="1"/>
</dbReference>
<name>A0ABR4MQT6_9PEZI</name>
<organism evidence="3 4">
    <name type="scientific">Ceratocystis lukuohia</name>
    <dbReference type="NCBI Taxonomy" id="2019550"/>
    <lineage>
        <taxon>Eukaryota</taxon>
        <taxon>Fungi</taxon>
        <taxon>Dikarya</taxon>
        <taxon>Ascomycota</taxon>
        <taxon>Pezizomycotina</taxon>
        <taxon>Sordariomycetes</taxon>
        <taxon>Hypocreomycetidae</taxon>
        <taxon>Microascales</taxon>
        <taxon>Ceratocystidaceae</taxon>
        <taxon>Ceratocystis</taxon>
    </lineage>
</organism>
<dbReference type="InterPro" id="IPR050863">
    <property type="entry name" value="CenT-Element_Derived"/>
</dbReference>